<evidence type="ECO:0000256" key="3">
    <source>
        <dbReference type="ARBA" id="ARBA00022833"/>
    </source>
</evidence>
<dbReference type="EMBL" id="CM029051">
    <property type="protein sequence ID" value="KAG2564234.1"/>
    <property type="molecule type" value="Genomic_DNA"/>
</dbReference>
<gene>
    <name evidence="9" type="ORF">PVAP13_8KG392132</name>
</gene>
<name>A0A8T0Q1Q9_PANVG</name>
<evidence type="ECO:0000256" key="2">
    <source>
        <dbReference type="ARBA" id="ARBA00022771"/>
    </source>
</evidence>
<evidence type="ECO:0000313" key="9">
    <source>
        <dbReference type="EMBL" id="KAG2564234.1"/>
    </source>
</evidence>
<organism evidence="9 10">
    <name type="scientific">Panicum virgatum</name>
    <name type="common">Blackwell switchgrass</name>
    <dbReference type="NCBI Taxonomy" id="38727"/>
    <lineage>
        <taxon>Eukaryota</taxon>
        <taxon>Viridiplantae</taxon>
        <taxon>Streptophyta</taxon>
        <taxon>Embryophyta</taxon>
        <taxon>Tracheophyta</taxon>
        <taxon>Spermatophyta</taxon>
        <taxon>Magnoliopsida</taxon>
        <taxon>Liliopsida</taxon>
        <taxon>Poales</taxon>
        <taxon>Poaceae</taxon>
        <taxon>PACMAD clade</taxon>
        <taxon>Panicoideae</taxon>
        <taxon>Panicodae</taxon>
        <taxon>Paniceae</taxon>
        <taxon>Panicinae</taxon>
        <taxon>Panicum</taxon>
        <taxon>Panicum sect. Hiantes</taxon>
    </lineage>
</organism>
<comment type="caution">
    <text evidence="9">The sequence shown here is derived from an EMBL/GenBank/DDBJ whole genome shotgun (WGS) entry which is preliminary data.</text>
</comment>
<feature type="region of interest" description="Disordered" evidence="6">
    <location>
        <begin position="1"/>
        <end position="29"/>
    </location>
</feature>
<dbReference type="AlphaFoldDB" id="A0A8T0Q1Q9"/>
<protein>
    <recommendedName>
        <fullName evidence="8">GRF-type domain-containing protein</fullName>
    </recommendedName>
</protein>
<keyword evidence="5" id="KW-0175">Coiled coil</keyword>
<dbReference type="PROSITE" id="PS51999">
    <property type="entry name" value="ZF_GRF"/>
    <property type="match status" value="1"/>
</dbReference>
<evidence type="ECO:0000256" key="5">
    <source>
        <dbReference type="SAM" id="Coils"/>
    </source>
</evidence>
<evidence type="ECO:0000256" key="4">
    <source>
        <dbReference type="PROSITE-ProRule" id="PRU01343"/>
    </source>
</evidence>
<evidence type="ECO:0000256" key="1">
    <source>
        <dbReference type="ARBA" id="ARBA00022723"/>
    </source>
</evidence>
<feature type="coiled-coil region" evidence="5">
    <location>
        <begin position="93"/>
        <end position="120"/>
    </location>
</feature>
<reference evidence="9" key="1">
    <citation type="submission" date="2020-05" db="EMBL/GenBank/DDBJ databases">
        <title>WGS assembly of Panicum virgatum.</title>
        <authorList>
            <person name="Lovell J.T."/>
            <person name="Jenkins J."/>
            <person name="Shu S."/>
            <person name="Juenger T.E."/>
            <person name="Schmutz J."/>
        </authorList>
    </citation>
    <scope>NUCLEOTIDE SEQUENCE</scope>
    <source>
        <strain evidence="9">AP13</strain>
    </source>
</reference>
<dbReference type="InterPro" id="IPR010666">
    <property type="entry name" value="Znf_GRF"/>
</dbReference>
<evidence type="ECO:0000256" key="7">
    <source>
        <dbReference type="SAM" id="Phobius"/>
    </source>
</evidence>
<keyword evidence="10" id="KW-1185">Reference proteome</keyword>
<sequence>MASSSSLSSMGGPRWGSREGGRSSPIPYRQGPLDYWPPVLCKCGNKAGRLTAWSDENPGRRFVKCFSATPAMGGCDFWHWVDPPPSPFLRELLIDLRDAVRALRMENRELQGRVSDAAQQQIWPVYAAEEQRALAEPIGAETVAVVTKKAEENAELRCRICSLENEVFIFKFLVVTCVVVVLAMAWVSIDMRDEHEINMIGRITHHTSLT</sequence>
<keyword evidence="2 4" id="KW-0863">Zinc-finger</keyword>
<dbReference type="GO" id="GO:0008270">
    <property type="term" value="F:zinc ion binding"/>
    <property type="evidence" value="ECO:0007669"/>
    <property type="project" value="UniProtKB-KW"/>
</dbReference>
<keyword evidence="7" id="KW-1133">Transmembrane helix</keyword>
<accession>A0A8T0Q1Q9</accession>
<proteinExistence type="predicted"/>
<evidence type="ECO:0000256" key="6">
    <source>
        <dbReference type="SAM" id="MobiDB-lite"/>
    </source>
</evidence>
<dbReference type="Pfam" id="PF06839">
    <property type="entry name" value="Zn_ribbon_GRF"/>
    <property type="match status" value="1"/>
</dbReference>
<keyword evidence="7" id="KW-0812">Transmembrane</keyword>
<feature type="domain" description="GRF-type" evidence="8">
    <location>
        <begin position="41"/>
        <end position="84"/>
    </location>
</feature>
<keyword evidence="1" id="KW-0479">Metal-binding</keyword>
<evidence type="ECO:0000313" key="10">
    <source>
        <dbReference type="Proteomes" id="UP000823388"/>
    </source>
</evidence>
<dbReference type="PANTHER" id="PTHR33248">
    <property type="entry name" value="ZINC ION-BINDING PROTEIN"/>
    <property type="match status" value="1"/>
</dbReference>
<feature type="transmembrane region" description="Helical" evidence="7">
    <location>
        <begin position="168"/>
        <end position="189"/>
    </location>
</feature>
<keyword evidence="7" id="KW-0472">Membrane</keyword>
<keyword evidence="3" id="KW-0862">Zinc</keyword>
<evidence type="ECO:0000259" key="8">
    <source>
        <dbReference type="PROSITE" id="PS51999"/>
    </source>
</evidence>
<dbReference type="Proteomes" id="UP000823388">
    <property type="component" value="Chromosome 8K"/>
</dbReference>